<organism evidence="1">
    <name type="scientific">Homalodisca liturata</name>
    <dbReference type="NCBI Taxonomy" id="320908"/>
    <lineage>
        <taxon>Eukaryota</taxon>
        <taxon>Metazoa</taxon>
        <taxon>Ecdysozoa</taxon>
        <taxon>Arthropoda</taxon>
        <taxon>Hexapoda</taxon>
        <taxon>Insecta</taxon>
        <taxon>Pterygota</taxon>
        <taxon>Neoptera</taxon>
        <taxon>Paraneoptera</taxon>
        <taxon>Hemiptera</taxon>
        <taxon>Auchenorrhyncha</taxon>
        <taxon>Membracoidea</taxon>
        <taxon>Cicadellidae</taxon>
        <taxon>Cicadellinae</taxon>
        <taxon>Proconiini</taxon>
        <taxon>Homalodisca</taxon>
    </lineage>
</organism>
<reference evidence="1" key="1">
    <citation type="submission" date="2015-11" db="EMBL/GenBank/DDBJ databases">
        <title>De novo transcriptome assembly of four potential Pierce s Disease insect vectors from Arizona vineyards.</title>
        <authorList>
            <person name="Tassone E.E."/>
        </authorList>
    </citation>
    <scope>NUCLEOTIDE SEQUENCE</scope>
</reference>
<feature type="non-terminal residue" evidence="1">
    <location>
        <position position="105"/>
    </location>
</feature>
<feature type="non-terminal residue" evidence="1">
    <location>
        <position position="1"/>
    </location>
</feature>
<sequence>GERDFLLHETSKNHISAEVARIQWISQKRIDSSLAQQCNRAVDQNREVLSVVIDCCSYLSEEMIAFRKNDVLEGKLLGLFRLIGKYSPDARVYLEKIDRARAENV</sequence>
<proteinExistence type="predicted"/>
<accession>A0A1B6K369</accession>
<dbReference type="EMBL" id="GECU01001797">
    <property type="protein sequence ID" value="JAT05910.1"/>
    <property type="molecule type" value="Transcribed_RNA"/>
</dbReference>
<name>A0A1B6K369_9HEMI</name>
<dbReference type="AlphaFoldDB" id="A0A1B6K369"/>
<gene>
    <name evidence="1" type="ORF">g.3197</name>
</gene>
<protein>
    <submittedName>
        <fullName evidence="1">Uncharacterized protein</fullName>
    </submittedName>
</protein>
<evidence type="ECO:0000313" key="1">
    <source>
        <dbReference type="EMBL" id="JAT05910.1"/>
    </source>
</evidence>